<dbReference type="OrthoDB" id="313446at2759"/>
<dbReference type="InterPro" id="IPR058685">
    <property type="entry name" value="Ig_NPHP4_4th"/>
</dbReference>
<keyword evidence="3" id="KW-1185">Reference proteome</keyword>
<evidence type="ECO:0000313" key="2">
    <source>
        <dbReference type="EMBL" id="CAB3396563.1"/>
    </source>
</evidence>
<dbReference type="GO" id="GO:0036064">
    <property type="term" value="C:ciliary basal body"/>
    <property type="evidence" value="ECO:0007669"/>
    <property type="project" value="TreeGrafter"/>
</dbReference>
<dbReference type="InterPro" id="IPR029775">
    <property type="entry name" value="NPHP4"/>
</dbReference>
<comment type="caution">
    <text evidence="2">The sequence shown here is derived from an EMBL/GenBank/DDBJ whole genome shotgun (WGS) entry which is preliminary data.</text>
</comment>
<gene>
    <name evidence="2" type="ORF">CBOVIS_LOCUS94</name>
</gene>
<dbReference type="GO" id="GO:0090090">
    <property type="term" value="P:negative regulation of canonical Wnt signaling pathway"/>
    <property type="evidence" value="ECO:0007669"/>
    <property type="project" value="InterPro"/>
</dbReference>
<proteinExistence type="predicted"/>
<sequence length="105" mass="11942">MTQTPRITQKFSVNVPISSEELIRKKILIKNPYGIPRSFLISTSRPDVVKISEPLVNIPAMGSRSYDVFFGVITHKPMSLEALLFISNAENNQQEEAYMLQIKFV</sequence>
<dbReference type="GO" id="GO:0035869">
    <property type="term" value="C:ciliary transition zone"/>
    <property type="evidence" value="ECO:0007669"/>
    <property type="project" value="TreeGrafter"/>
</dbReference>
<reference evidence="2 3" key="1">
    <citation type="submission" date="2020-04" db="EMBL/GenBank/DDBJ databases">
        <authorList>
            <person name="Laetsch R D."/>
            <person name="Stevens L."/>
            <person name="Kumar S."/>
            <person name="Blaxter L. M."/>
        </authorList>
    </citation>
    <scope>NUCLEOTIDE SEQUENCE [LARGE SCALE GENOMIC DNA]</scope>
</reference>
<feature type="domain" description="NPHP4 Ig-like" evidence="1">
    <location>
        <begin position="10"/>
        <end position="103"/>
    </location>
</feature>
<protein>
    <recommendedName>
        <fullName evidence="1">NPHP4 Ig-like domain-containing protein</fullName>
    </recommendedName>
</protein>
<dbReference type="Pfam" id="PF26187">
    <property type="entry name" value="Ig_NPHP4_4th"/>
    <property type="match status" value="1"/>
</dbReference>
<dbReference type="AlphaFoldDB" id="A0A8S1EAK0"/>
<accession>A0A8S1EAK0</accession>
<evidence type="ECO:0000259" key="1">
    <source>
        <dbReference type="Pfam" id="PF26187"/>
    </source>
</evidence>
<dbReference type="PANTHER" id="PTHR31043">
    <property type="entry name" value="NEPHROCYSTIN-4"/>
    <property type="match status" value="1"/>
</dbReference>
<name>A0A8S1EAK0_9PELO</name>
<evidence type="ECO:0000313" key="3">
    <source>
        <dbReference type="Proteomes" id="UP000494206"/>
    </source>
</evidence>
<dbReference type="Proteomes" id="UP000494206">
    <property type="component" value="Unassembled WGS sequence"/>
</dbReference>
<dbReference type="GO" id="GO:0097730">
    <property type="term" value="C:non-motile cilium"/>
    <property type="evidence" value="ECO:0007669"/>
    <property type="project" value="InterPro"/>
</dbReference>
<dbReference type="GO" id="GO:0097546">
    <property type="term" value="C:ciliary base"/>
    <property type="evidence" value="ECO:0007669"/>
    <property type="project" value="TreeGrafter"/>
</dbReference>
<dbReference type="PANTHER" id="PTHR31043:SF3">
    <property type="entry name" value="NEPHROCYSTIN-4"/>
    <property type="match status" value="1"/>
</dbReference>
<organism evidence="2 3">
    <name type="scientific">Caenorhabditis bovis</name>
    <dbReference type="NCBI Taxonomy" id="2654633"/>
    <lineage>
        <taxon>Eukaryota</taxon>
        <taxon>Metazoa</taxon>
        <taxon>Ecdysozoa</taxon>
        <taxon>Nematoda</taxon>
        <taxon>Chromadorea</taxon>
        <taxon>Rhabditida</taxon>
        <taxon>Rhabditina</taxon>
        <taxon>Rhabditomorpha</taxon>
        <taxon>Rhabditoidea</taxon>
        <taxon>Rhabditidae</taxon>
        <taxon>Peloderinae</taxon>
        <taxon>Caenorhabditis</taxon>
    </lineage>
</organism>
<dbReference type="GO" id="GO:1904491">
    <property type="term" value="P:protein localization to ciliary transition zone"/>
    <property type="evidence" value="ECO:0007669"/>
    <property type="project" value="TreeGrafter"/>
</dbReference>
<dbReference type="EMBL" id="CADEPM010000001">
    <property type="protein sequence ID" value="CAB3396563.1"/>
    <property type="molecule type" value="Genomic_DNA"/>
</dbReference>